<evidence type="ECO:0000256" key="1">
    <source>
        <dbReference type="SAM" id="MobiDB-lite"/>
    </source>
</evidence>
<feature type="region of interest" description="Disordered" evidence="1">
    <location>
        <begin position="144"/>
        <end position="164"/>
    </location>
</feature>
<sequence>MEEHDRYLVPRSKLSESIHGSWLATNNGFKYMSLYEACLSDLTASCLQGGWHAAFLKGQHIGSGPRLCKLQQRDAMWKKRSYSQRNIIDLTTEVVEEIGVGAEADIGYENTTTERKKRPRSIVSPIHEFYSHQPEFQRITKPVPRRHSYPTASASQNEGTTQISEVDVSPTLWAI</sequence>
<dbReference type="EMBL" id="JABFUD020000010">
    <property type="protein sequence ID" value="KAI5074188.1"/>
    <property type="molecule type" value="Genomic_DNA"/>
</dbReference>
<evidence type="ECO:0000313" key="2">
    <source>
        <dbReference type="EMBL" id="KAI5074188.1"/>
    </source>
</evidence>
<feature type="compositionally biased region" description="Polar residues" evidence="1">
    <location>
        <begin position="150"/>
        <end position="164"/>
    </location>
</feature>
<proteinExistence type="predicted"/>
<comment type="caution">
    <text evidence="2">The sequence shown here is derived from an EMBL/GenBank/DDBJ whole genome shotgun (WGS) entry which is preliminary data.</text>
</comment>
<protein>
    <submittedName>
        <fullName evidence="2">Uncharacterized protein</fullName>
    </submittedName>
</protein>
<accession>A0A9D4UU81</accession>
<keyword evidence="3" id="KW-1185">Reference proteome</keyword>
<dbReference type="AlphaFoldDB" id="A0A9D4UU81"/>
<gene>
    <name evidence="2" type="ORF">GOP47_0010149</name>
</gene>
<name>A0A9D4UU81_ADICA</name>
<evidence type="ECO:0000313" key="3">
    <source>
        <dbReference type="Proteomes" id="UP000886520"/>
    </source>
</evidence>
<dbReference type="Proteomes" id="UP000886520">
    <property type="component" value="Chromosome 10"/>
</dbReference>
<reference evidence="2" key="1">
    <citation type="submission" date="2021-01" db="EMBL/GenBank/DDBJ databases">
        <title>Adiantum capillus-veneris genome.</title>
        <authorList>
            <person name="Fang Y."/>
            <person name="Liao Q."/>
        </authorList>
    </citation>
    <scope>NUCLEOTIDE SEQUENCE</scope>
    <source>
        <strain evidence="2">H3</strain>
        <tissue evidence="2">Leaf</tissue>
    </source>
</reference>
<organism evidence="2 3">
    <name type="scientific">Adiantum capillus-veneris</name>
    <name type="common">Maidenhair fern</name>
    <dbReference type="NCBI Taxonomy" id="13818"/>
    <lineage>
        <taxon>Eukaryota</taxon>
        <taxon>Viridiplantae</taxon>
        <taxon>Streptophyta</taxon>
        <taxon>Embryophyta</taxon>
        <taxon>Tracheophyta</taxon>
        <taxon>Polypodiopsida</taxon>
        <taxon>Polypodiidae</taxon>
        <taxon>Polypodiales</taxon>
        <taxon>Pteridineae</taxon>
        <taxon>Pteridaceae</taxon>
        <taxon>Vittarioideae</taxon>
        <taxon>Adiantum</taxon>
    </lineage>
</organism>